<accession>A0A811KVU4</accession>
<dbReference type="GO" id="GO:0000976">
    <property type="term" value="F:transcription cis-regulatory region binding"/>
    <property type="evidence" value="ECO:0007669"/>
    <property type="project" value="TreeGrafter"/>
</dbReference>
<dbReference type="Gene3D" id="2.60.40.1730">
    <property type="entry name" value="tricorn interacting facor f3 domain"/>
    <property type="match status" value="1"/>
</dbReference>
<protein>
    <recommendedName>
        <fullName evidence="3">Transcription initiation factor TFIID subunit 2</fullName>
    </recommendedName>
    <alternativeName>
        <fullName evidence="7">Transcription initiation factor TFIID 150 kDa subunit</fullName>
    </alternativeName>
</protein>
<dbReference type="InterPro" id="IPR037813">
    <property type="entry name" value="TAF2"/>
</dbReference>
<sequence>MGYFDNLHSPRVLNDATTSRNNTNNCSFDSSSKYKLLALFQTVKLHDLDIQNSSFRIHTEIQILPIQRKVKDVVLHLGEYCLLPNEQGNERQGTISIDGIECRYRRKRLDFKLDTHISSMNLLALKKASSDALKKHEGELYIEIPPQLLSKINEKRVFILSIDCFVKQPAFGVYFSQGSKRGDGTHVYTYRSGLLSSTRDWVPCFDHPDHLTLWKLQFDVPFNLTVISSGDLVEIEGMSDESLKSYTFMLGTPVPAMNIGWAIGDFEDTVQPEMPDVSSYSPPGVQSLVQHTLATLPRVFTFIEETLSCRFPYSSYKMIFVDQPPEEHQSYAGLTIFNINLLYHKKILDTVQSVRQVVALAVSTQFFGCYVNTRCLDDLWVVKSLAMHITALYVEKTFGTSEYNYLVNKLMEQICEYEASFGPIVLKPKSSHQQSHLYFDPSYSETCSPHYAEARFKKGQFVMRCLQLKLGKEHFLKVLNRMLVVANQFSQSLEKPVEWSHMVVSCDSFFKTVISVTGRELSYFMELFVYNGGHANFEVNYQHNRKRNIVELELKQDVRSSTKGRIEYVGPLTICIQELDGCFTHTVQIDANTSKHDLQCHSKGRRQKRKKVPLSTGEELDIDLSALDADSPVMWIRIDPYMEVPRTLKIAQPQNQWEYMLRYERCVIAQTMAIEALQHFPLQNTHNVLVEAINNQNFFHRVRSRAAMCLTEVSNKLPDGLISGKPALIDFFEKNFGCSANPSIPALHNFVATSNNLQKYILMSSLPPAIGRMRREQKHCPKEITHFLLGLLQFNDNSMNRYSDDHYRAALIGGITASITQADRTLVDTGKPESMSEGIDEIVMEITRALNMDQLEPSYHKVVSQACLRCLLALQRFNHLPLDATIFWMFAEEKLVFNGLRKTALNCLCSMIRRTHNTALMSTINRLFEMVVSDESPFIRHSLATSILLKTPFAYSADVINNLGYFSNTKEMAEKLWRMATDLRLEPKIRVQLVDIYYMMYLTCTPLVLRPRHEIDDLQRRQNEEIRMGTVTSLN</sequence>
<dbReference type="EMBL" id="CAJFCW020000004">
    <property type="protein sequence ID" value="CAG9113057.1"/>
    <property type="molecule type" value="Genomic_DNA"/>
</dbReference>
<dbReference type="InterPro" id="IPR057345">
    <property type="entry name" value="Ig-like_TAF2"/>
</dbReference>
<dbReference type="Pfam" id="PF25577">
    <property type="entry name" value="TPR_TAF2_C"/>
    <property type="match status" value="1"/>
</dbReference>
<keyword evidence="4" id="KW-0805">Transcription regulation</keyword>
<evidence type="ECO:0000259" key="8">
    <source>
        <dbReference type="Pfam" id="PF01433"/>
    </source>
</evidence>
<dbReference type="Pfam" id="PF01433">
    <property type="entry name" value="Peptidase_M1"/>
    <property type="match status" value="1"/>
</dbReference>
<dbReference type="EMBL" id="CAJFDH010000004">
    <property type="protein sequence ID" value="CAD5219940.1"/>
    <property type="molecule type" value="Genomic_DNA"/>
</dbReference>
<dbReference type="OrthoDB" id="308861at2759"/>
<dbReference type="InterPro" id="IPR057991">
    <property type="entry name" value="TPR_TAF2_C"/>
</dbReference>
<dbReference type="InterPro" id="IPR016024">
    <property type="entry name" value="ARM-type_fold"/>
</dbReference>
<dbReference type="PANTHER" id="PTHR15137">
    <property type="entry name" value="TRANSCRIPTION INITIATION FACTOR TFIID"/>
    <property type="match status" value="1"/>
</dbReference>
<evidence type="ECO:0000256" key="3">
    <source>
        <dbReference type="ARBA" id="ARBA00017363"/>
    </source>
</evidence>
<dbReference type="GO" id="GO:0005669">
    <property type="term" value="C:transcription factor TFIID complex"/>
    <property type="evidence" value="ECO:0007669"/>
    <property type="project" value="InterPro"/>
</dbReference>
<dbReference type="Gene3D" id="1.10.390.10">
    <property type="entry name" value="Neutral Protease Domain 2"/>
    <property type="match status" value="1"/>
</dbReference>
<organism evidence="11 12">
    <name type="scientific">Bursaphelenchus okinawaensis</name>
    <dbReference type="NCBI Taxonomy" id="465554"/>
    <lineage>
        <taxon>Eukaryota</taxon>
        <taxon>Metazoa</taxon>
        <taxon>Ecdysozoa</taxon>
        <taxon>Nematoda</taxon>
        <taxon>Chromadorea</taxon>
        <taxon>Rhabditida</taxon>
        <taxon>Tylenchina</taxon>
        <taxon>Tylenchomorpha</taxon>
        <taxon>Aphelenchoidea</taxon>
        <taxon>Aphelenchoididae</taxon>
        <taxon>Bursaphelenchus</taxon>
    </lineage>
</organism>
<dbReference type="GO" id="GO:0003682">
    <property type="term" value="F:chromatin binding"/>
    <property type="evidence" value="ECO:0007669"/>
    <property type="project" value="TreeGrafter"/>
</dbReference>
<dbReference type="InterPro" id="IPR042097">
    <property type="entry name" value="Aminopeptidase_N-like_N_sf"/>
</dbReference>
<dbReference type="PANTHER" id="PTHR15137:SF9">
    <property type="entry name" value="TRANSCRIPTION INITIATION FACTOR TFIID SUBUNIT 2"/>
    <property type="match status" value="1"/>
</dbReference>
<keyword evidence="5" id="KW-0804">Transcription</keyword>
<keyword evidence="12" id="KW-1185">Reference proteome</keyword>
<name>A0A811KVU4_9BILA</name>
<comment type="caution">
    <text evidence="11">The sequence shown here is derived from an EMBL/GenBank/DDBJ whole genome shotgun (WGS) entry which is preliminary data.</text>
</comment>
<dbReference type="InterPro" id="IPR014782">
    <property type="entry name" value="Peptidase_M1_dom"/>
</dbReference>
<evidence type="ECO:0000256" key="2">
    <source>
        <dbReference type="ARBA" id="ARBA00010937"/>
    </source>
</evidence>
<evidence type="ECO:0000256" key="1">
    <source>
        <dbReference type="ARBA" id="ARBA00004123"/>
    </source>
</evidence>
<dbReference type="Proteomes" id="UP000614601">
    <property type="component" value="Unassembled WGS sequence"/>
</dbReference>
<feature type="domain" description="Peptidase M1 membrane alanine aminopeptidase" evidence="8">
    <location>
        <begin position="294"/>
        <end position="483"/>
    </location>
</feature>
<dbReference type="Pfam" id="PF25316">
    <property type="entry name" value="TAF2_3rd"/>
    <property type="match status" value="1"/>
</dbReference>
<evidence type="ECO:0000259" key="10">
    <source>
        <dbReference type="Pfam" id="PF25577"/>
    </source>
</evidence>
<comment type="subcellular location">
    <subcellularLocation>
        <location evidence="1">Nucleus</location>
    </subcellularLocation>
</comment>
<dbReference type="AlphaFoldDB" id="A0A811KVU4"/>
<dbReference type="InterPro" id="IPR027268">
    <property type="entry name" value="Peptidase_M4/M1_CTD_sf"/>
</dbReference>
<dbReference type="GO" id="GO:0006367">
    <property type="term" value="P:transcription initiation at RNA polymerase II promoter"/>
    <property type="evidence" value="ECO:0007669"/>
    <property type="project" value="TreeGrafter"/>
</dbReference>
<dbReference type="GO" id="GO:0016251">
    <property type="term" value="F:RNA polymerase II general transcription initiation factor activity"/>
    <property type="evidence" value="ECO:0007669"/>
    <property type="project" value="TreeGrafter"/>
</dbReference>
<proteinExistence type="inferred from homology"/>
<evidence type="ECO:0000256" key="7">
    <source>
        <dbReference type="ARBA" id="ARBA00033345"/>
    </source>
</evidence>
<reference evidence="11" key="1">
    <citation type="submission" date="2020-09" db="EMBL/GenBank/DDBJ databases">
        <authorList>
            <person name="Kikuchi T."/>
        </authorList>
    </citation>
    <scope>NUCLEOTIDE SEQUENCE</scope>
    <source>
        <strain evidence="11">SH1</strain>
    </source>
</reference>
<gene>
    <name evidence="11" type="ORF">BOKJ2_LOCUS8695</name>
</gene>
<evidence type="ECO:0000256" key="6">
    <source>
        <dbReference type="ARBA" id="ARBA00023242"/>
    </source>
</evidence>
<dbReference type="GO" id="GO:0008237">
    <property type="term" value="F:metallopeptidase activity"/>
    <property type="evidence" value="ECO:0007669"/>
    <property type="project" value="InterPro"/>
</dbReference>
<dbReference type="Proteomes" id="UP000783686">
    <property type="component" value="Unassembled WGS sequence"/>
</dbReference>
<evidence type="ECO:0000313" key="12">
    <source>
        <dbReference type="Proteomes" id="UP000614601"/>
    </source>
</evidence>
<dbReference type="SUPFAM" id="SSF55486">
    <property type="entry name" value="Metalloproteases ('zincins'), catalytic domain"/>
    <property type="match status" value="1"/>
</dbReference>
<keyword evidence="6" id="KW-0539">Nucleus</keyword>
<evidence type="ECO:0000313" key="11">
    <source>
        <dbReference type="EMBL" id="CAD5219940.1"/>
    </source>
</evidence>
<evidence type="ECO:0000259" key="9">
    <source>
        <dbReference type="Pfam" id="PF25316"/>
    </source>
</evidence>
<dbReference type="SUPFAM" id="SSF48371">
    <property type="entry name" value="ARM repeat"/>
    <property type="match status" value="1"/>
</dbReference>
<dbReference type="GO" id="GO:0008270">
    <property type="term" value="F:zinc ion binding"/>
    <property type="evidence" value="ECO:0007669"/>
    <property type="project" value="InterPro"/>
</dbReference>
<evidence type="ECO:0000256" key="4">
    <source>
        <dbReference type="ARBA" id="ARBA00023015"/>
    </source>
</evidence>
<dbReference type="SUPFAM" id="SSF63737">
    <property type="entry name" value="Leukotriene A4 hydrolase N-terminal domain"/>
    <property type="match status" value="1"/>
</dbReference>
<comment type="similarity">
    <text evidence="2">Belongs to the TAF2 family.</text>
</comment>
<feature type="domain" description="Transcription initiation factor TFIID subunit 2 TPR repeats" evidence="10">
    <location>
        <begin position="655"/>
        <end position="1013"/>
    </location>
</feature>
<feature type="domain" description="Transcription initiation factor TFIID subunit 2 Ig-like" evidence="9">
    <location>
        <begin position="533"/>
        <end position="653"/>
    </location>
</feature>
<evidence type="ECO:0000256" key="5">
    <source>
        <dbReference type="ARBA" id="ARBA00023163"/>
    </source>
</evidence>